<name>A0A6G0XFJ1_9STRA</name>
<accession>A0A6G0XFJ1</accession>
<dbReference type="Proteomes" id="UP000481153">
    <property type="component" value="Unassembled WGS sequence"/>
</dbReference>
<dbReference type="AlphaFoldDB" id="A0A6G0XFJ1"/>
<sequence length="135" mass="14706">MQSFRPFSSTSIVAHTERSACGSEFTLRLDDKTQPSILAIVQTQDVASPNNRQALVTLDIDGDSKDATSITSEVPKQWMQKSAGGDGFKLVACNDVFDEGMSLCRDALSQCWLVEFRCPFSPLQAFAVSLGKLVP</sequence>
<proteinExistence type="predicted"/>
<dbReference type="VEuPathDB" id="FungiDB:AeMF1_003280"/>
<protein>
    <submittedName>
        <fullName evidence="1">Uncharacterized protein</fullName>
    </submittedName>
</protein>
<comment type="caution">
    <text evidence="1">The sequence shown here is derived from an EMBL/GenBank/DDBJ whole genome shotgun (WGS) entry which is preliminary data.</text>
</comment>
<organism evidence="1 2">
    <name type="scientific">Aphanomyces euteiches</name>
    <dbReference type="NCBI Taxonomy" id="100861"/>
    <lineage>
        <taxon>Eukaryota</taxon>
        <taxon>Sar</taxon>
        <taxon>Stramenopiles</taxon>
        <taxon>Oomycota</taxon>
        <taxon>Saprolegniomycetes</taxon>
        <taxon>Saprolegniales</taxon>
        <taxon>Verrucalvaceae</taxon>
        <taxon>Aphanomyces</taxon>
    </lineage>
</organism>
<keyword evidence="2" id="KW-1185">Reference proteome</keyword>
<dbReference type="EMBL" id="VJMJ01000070">
    <property type="protein sequence ID" value="KAF0738860.1"/>
    <property type="molecule type" value="Genomic_DNA"/>
</dbReference>
<gene>
    <name evidence="1" type="ORF">Ae201684_005469</name>
</gene>
<evidence type="ECO:0000313" key="2">
    <source>
        <dbReference type="Proteomes" id="UP000481153"/>
    </source>
</evidence>
<reference evidence="1 2" key="1">
    <citation type="submission" date="2019-07" db="EMBL/GenBank/DDBJ databases">
        <title>Genomics analysis of Aphanomyces spp. identifies a new class of oomycete effector associated with host adaptation.</title>
        <authorList>
            <person name="Gaulin E."/>
        </authorList>
    </citation>
    <scope>NUCLEOTIDE SEQUENCE [LARGE SCALE GENOMIC DNA]</scope>
    <source>
        <strain evidence="1 2">ATCC 201684</strain>
    </source>
</reference>
<evidence type="ECO:0000313" key="1">
    <source>
        <dbReference type="EMBL" id="KAF0738860.1"/>
    </source>
</evidence>